<dbReference type="EMBL" id="AYZK01000003">
    <property type="protein sequence ID" value="KRM87183.1"/>
    <property type="molecule type" value="Genomic_DNA"/>
</dbReference>
<accession>A0A0R2C5P0</accession>
<dbReference type="STRING" id="1423810.FD19_GL001337"/>
<protein>
    <submittedName>
        <fullName evidence="1">Uncharacterized protein</fullName>
    </submittedName>
</protein>
<dbReference type="SUPFAM" id="SSF55804">
    <property type="entry name" value="Phoshotransferase/anion transport protein"/>
    <property type="match status" value="1"/>
</dbReference>
<dbReference type="Gene3D" id="3.40.930.10">
    <property type="entry name" value="Mannitol-specific EII, Chain A"/>
    <property type="match status" value="1"/>
</dbReference>
<reference evidence="1 2" key="1">
    <citation type="journal article" date="2015" name="Genome Announc.">
        <title>Expanding the biotechnology potential of lactobacilli through comparative genomics of 213 strains and associated genera.</title>
        <authorList>
            <person name="Sun Z."/>
            <person name="Harris H.M."/>
            <person name="McCann A."/>
            <person name="Guo C."/>
            <person name="Argimon S."/>
            <person name="Zhang W."/>
            <person name="Yang X."/>
            <person name="Jeffery I.B."/>
            <person name="Cooney J.C."/>
            <person name="Kagawa T.F."/>
            <person name="Liu W."/>
            <person name="Song Y."/>
            <person name="Salvetti E."/>
            <person name="Wrobel A."/>
            <person name="Rasinkangas P."/>
            <person name="Parkhill J."/>
            <person name="Rea M.C."/>
            <person name="O'Sullivan O."/>
            <person name="Ritari J."/>
            <person name="Douillard F.P."/>
            <person name="Paul Ross R."/>
            <person name="Yang R."/>
            <person name="Briner A.E."/>
            <person name="Felis G.E."/>
            <person name="de Vos W.M."/>
            <person name="Barrangou R."/>
            <person name="Klaenhammer T.R."/>
            <person name="Caufield P.W."/>
            <person name="Cui Y."/>
            <person name="Zhang H."/>
            <person name="O'Toole P.W."/>
        </authorList>
    </citation>
    <scope>NUCLEOTIDE SEQUENCE [LARGE SCALE GENOMIC DNA]</scope>
    <source>
        <strain evidence="1 2">DSM 22698</strain>
    </source>
</reference>
<evidence type="ECO:0000313" key="2">
    <source>
        <dbReference type="Proteomes" id="UP000051789"/>
    </source>
</evidence>
<dbReference type="Proteomes" id="UP000051789">
    <property type="component" value="Unassembled WGS sequence"/>
</dbReference>
<sequence>MLSLLKKKNVVANVALDENNELAALKAIANRVAGKLDLAEQELKSGFFASGAQDAVIIGDEAVILRATSSTLTHPEAVVLSFDSPVQWGDDNSSVDIAIAIVLPVNDDSAYQTLLNNARVAISDHIDELNTLKSSNSGLKTLWKEINR</sequence>
<dbReference type="RefSeq" id="WP_056969357.1">
    <property type="nucleotide sequence ID" value="NZ_AYZK01000003.1"/>
</dbReference>
<keyword evidence="2" id="KW-1185">Reference proteome</keyword>
<organism evidence="1 2">
    <name type="scientific">Lacticaseibacillus thailandensis DSM 22698 = JCM 13996</name>
    <dbReference type="NCBI Taxonomy" id="1423810"/>
    <lineage>
        <taxon>Bacteria</taxon>
        <taxon>Bacillati</taxon>
        <taxon>Bacillota</taxon>
        <taxon>Bacilli</taxon>
        <taxon>Lactobacillales</taxon>
        <taxon>Lactobacillaceae</taxon>
        <taxon>Lacticaseibacillus</taxon>
    </lineage>
</organism>
<evidence type="ECO:0000313" key="1">
    <source>
        <dbReference type="EMBL" id="KRM87183.1"/>
    </source>
</evidence>
<name>A0A0R2C5P0_9LACO</name>
<comment type="caution">
    <text evidence="1">The sequence shown here is derived from an EMBL/GenBank/DDBJ whole genome shotgun (WGS) entry which is preliminary data.</text>
</comment>
<dbReference type="PATRIC" id="fig|1423810.4.peg.1373"/>
<proteinExistence type="predicted"/>
<dbReference type="InterPro" id="IPR016152">
    <property type="entry name" value="PTrfase/Anion_transptr"/>
</dbReference>
<gene>
    <name evidence="1" type="ORF">FD19_GL001337</name>
</gene>
<dbReference type="AlphaFoldDB" id="A0A0R2C5P0"/>